<evidence type="ECO:0000256" key="1">
    <source>
        <dbReference type="ARBA" id="ARBA00022679"/>
    </source>
</evidence>
<accession>A0ABY9EC20</accession>
<keyword evidence="2" id="KW-0012">Acyltransferase</keyword>
<dbReference type="PROSITE" id="PS51186">
    <property type="entry name" value="GNAT"/>
    <property type="match status" value="1"/>
</dbReference>
<organism evidence="5 6">
    <name type="scientific">Microbulbifer spongiae</name>
    <dbReference type="NCBI Taxonomy" id="2944933"/>
    <lineage>
        <taxon>Bacteria</taxon>
        <taxon>Pseudomonadati</taxon>
        <taxon>Pseudomonadota</taxon>
        <taxon>Gammaproteobacteria</taxon>
        <taxon>Cellvibrionales</taxon>
        <taxon>Microbulbiferaceae</taxon>
        <taxon>Microbulbifer</taxon>
    </lineage>
</organism>
<proteinExistence type="inferred from homology"/>
<keyword evidence="1" id="KW-0808">Transferase</keyword>
<keyword evidence="6" id="KW-1185">Reference proteome</keyword>
<dbReference type="InterPro" id="IPR051531">
    <property type="entry name" value="N-acetyltransferase"/>
</dbReference>
<evidence type="ECO:0000256" key="3">
    <source>
        <dbReference type="ARBA" id="ARBA00038502"/>
    </source>
</evidence>
<evidence type="ECO:0000256" key="2">
    <source>
        <dbReference type="ARBA" id="ARBA00023315"/>
    </source>
</evidence>
<dbReference type="RefSeq" id="WP_301416972.1">
    <property type="nucleotide sequence ID" value="NZ_CP098023.1"/>
</dbReference>
<dbReference type="PANTHER" id="PTHR43792:SF8">
    <property type="entry name" value="[RIBOSOMAL PROTEIN US5]-ALANINE N-ACETYLTRANSFERASE"/>
    <property type="match status" value="1"/>
</dbReference>
<dbReference type="Proteomes" id="UP001321520">
    <property type="component" value="Chromosome"/>
</dbReference>
<dbReference type="InterPro" id="IPR016181">
    <property type="entry name" value="Acyl_CoA_acyltransferase"/>
</dbReference>
<name>A0ABY9EC20_9GAMM</name>
<dbReference type="Gene3D" id="3.40.630.30">
    <property type="match status" value="1"/>
</dbReference>
<evidence type="ECO:0000313" key="6">
    <source>
        <dbReference type="Proteomes" id="UP001321520"/>
    </source>
</evidence>
<dbReference type="PANTHER" id="PTHR43792">
    <property type="entry name" value="GNAT FAMILY, PUTATIVE (AFU_ORTHOLOGUE AFUA_3G00765)-RELATED-RELATED"/>
    <property type="match status" value="1"/>
</dbReference>
<protein>
    <submittedName>
        <fullName evidence="5">GNAT family N-acetyltransferase</fullName>
    </submittedName>
</protein>
<dbReference type="InterPro" id="IPR000182">
    <property type="entry name" value="GNAT_dom"/>
</dbReference>
<evidence type="ECO:0000259" key="4">
    <source>
        <dbReference type="PROSITE" id="PS51186"/>
    </source>
</evidence>
<dbReference type="SUPFAM" id="SSF55729">
    <property type="entry name" value="Acyl-CoA N-acyltransferases (Nat)"/>
    <property type="match status" value="1"/>
</dbReference>
<feature type="domain" description="N-acetyltransferase" evidence="4">
    <location>
        <begin position="24"/>
        <end position="185"/>
    </location>
</feature>
<gene>
    <name evidence="5" type="ORF">M8T91_03815</name>
</gene>
<evidence type="ECO:0000313" key="5">
    <source>
        <dbReference type="EMBL" id="WKD50563.1"/>
    </source>
</evidence>
<comment type="similarity">
    <text evidence="3">Belongs to the acetyltransferase family. RimJ subfamily.</text>
</comment>
<sequence>MKQFQFKNNQNIDLQNLLIPGDTVQLVPVSEKFAEALFREFTEEITRYMIPSPAKNISEIHDFIARSTEGMNNQQELVLAITSTQEAFMGCVGLHARGHGCTPELAVWVKKSAHGNGYGRLAVSSLFRWALENIVFEYAIYPVDRSNIPSRKIPESLGGRIFKEAIVTTASGRTLDEVIYKIPVPTQALDIQGTES</sequence>
<dbReference type="Pfam" id="PF13302">
    <property type="entry name" value="Acetyltransf_3"/>
    <property type="match status" value="1"/>
</dbReference>
<reference evidence="5 6" key="1">
    <citation type="submission" date="2022-05" db="EMBL/GenBank/DDBJ databases">
        <title>Microbulbifer sp. nov., isolated from sponge.</title>
        <authorList>
            <person name="Gao L."/>
        </authorList>
    </citation>
    <scope>NUCLEOTIDE SEQUENCE [LARGE SCALE GENOMIC DNA]</scope>
    <source>
        <strain evidence="5 6">MI-G</strain>
    </source>
</reference>
<dbReference type="EMBL" id="CP098023">
    <property type="protein sequence ID" value="WKD50563.1"/>
    <property type="molecule type" value="Genomic_DNA"/>
</dbReference>